<dbReference type="PANTHER" id="PTHR43383">
    <property type="entry name" value="NODULIN 6"/>
    <property type="match status" value="1"/>
</dbReference>
<protein>
    <recommendedName>
        <fullName evidence="2">Reverse transcriptase Ty1/copia-type domain-containing protein</fullName>
    </recommendedName>
</protein>
<feature type="compositionally biased region" description="Low complexity" evidence="1">
    <location>
        <begin position="34"/>
        <end position="47"/>
    </location>
</feature>
<evidence type="ECO:0000313" key="3">
    <source>
        <dbReference type="EMBL" id="KAI5318448.1"/>
    </source>
</evidence>
<accession>A0AAD4V5V3</accession>
<dbReference type="InterPro" id="IPR013103">
    <property type="entry name" value="RVT_2"/>
</dbReference>
<name>A0AAD4V5V3_PRUDU</name>
<evidence type="ECO:0000256" key="1">
    <source>
        <dbReference type="SAM" id="MobiDB-lite"/>
    </source>
</evidence>
<feature type="region of interest" description="Disordered" evidence="1">
    <location>
        <begin position="1"/>
        <end position="54"/>
    </location>
</feature>
<proteinExistence type="predicted"/>
<organism evidence="3 4">
    <name type="scientific">Prunus dulcis</name>
    <name type="common">Almond</name>
    <name type="synonym">Amygdalus dulcis</name>
    <dbReference type="NCBI Taxonomy" id="3755"/>
    <lineage>
        <taxon>Eukaryota</taxon>
        <taxon>Viridiplantae</taxon>
        <taxon>Streptophyta</taxon>
        <taxon>Embryophyta</taxon>
        <taxon>Tracheophyta</taxon>
        <taxon>Spermatophyta</taxon>
        <taxon>Magnoliopsida</taxon>
        <taxon>eudicotyledons</taxon>
        <taxon>Gunneridae</taxon>
        <taxon>Pentapetalae</taxon>
        <taxon>rosids</taxon>
        <taxon>fabids</taxon>
        <taxon>Rosales</taxon>
        <taxon>Rosaceae</taxon>
        <taxon>Amygdaloideae</taxon>
        <taxon>Amygdaleae</taxon>
        <taxon>Prunus</taxon>
    </lineage>
</organism>
<evidence type="ECO:0000259" key="2">
    <source>
        <dbReference type="Pfam" id="PF07727"/>
    </source>
</evidence>
<evidence type="ECO:0000313" key="4">
    <source>
        <dbReference type="Proteomes" id="UP001054821"/>
    </source>
</evidence>
<dbReference type="AlphaFoldDB" id="A0AAD4V5V3"/>
<reference evidence="3 4" key="1">
    <citation type="journal article" date="2022" name="G3 (Bethesda)">
        <title>Whole-genome sequence and methylome profiling of the almond [Prunus dulcis (Mill.) D.A. Webb] cultivar 'Nonpareil'.</title>
        <authorList>
            <person name="D'Amico-Willman K.M."/>
            <person name="Ouma W.Z."/>
            <person name="Meulia T."/>
            <person name="Sideli G.M."/>
            <person name="Gradziel T.M."/>
            <person name="Fresnedo-Ramirez J."/>
        </authorList>
    </citation>
    <scope>NUCLEOTIDE SEQUENCE [LARGE SCALE GENOMIC DNA]</scope>
    <source>
        <strain evidence="3">Clone GOH B32 T37-40</strain>
    </source>
</reference>
<gene>
    <name evidence="3" type="ORF">L3X38_038156</name>
</gene>
<dbReference type="EMBL" id="JAJFAZ020000007">
    <property type="protein sequence ID" value="KAI5318448.1"/>
    <property type="molecule type" value="Genomic_DNA"/>
</dbReference>
<dbReference type="PANTHER" id="PTHR43383:SF2">
    <property type="entry name" value="AMIDOHYDROLASE 2 FAMILY PROTEIN"/>
    <property type="match status" value="1"/>
</dbReference>
<comment type="caution">
    <text evidence="3">The sequence shown here is derived from an EMBL/GenBank/DDBJ whole genome shotgun (WGS) entry which is preliminary data.</text>
</comment>
<sequence>MDHLAVGPAGSQAPASSASSVAQPVSTRRRHRPASTTDTTSKDASGSQPGYAQKPAIDFNETFAPVARLDTIRTLIALAAQKGWKLYQLDVKSAFLNGVLKEEVYVDQPDGFVTTNYEDKVYKLKKALYGLKQAPRAWYKEINAYLISCGYVRSSSKATLYCKTKEDSGTLIVSIYVDDIVYTGSSEELIEDFKTEMMRMYEMTDLGLLYYFLGMAVIQTENCIFINQKKYALTLLRFETM</sequence>
<dbReference type="Proteomes" id="UP001054821">
    <property type="component" value="Chromosome 7"/>
</dbReference>
<dbReference type="InterPro" id="IPR043502">
    <property type="entry name" value="DNA/RNA_pol_sf"/>
</dbReference>
<feature type="domain" description="Reverse transcriptase Ty1/copia-type" evidence="2">
    <location>
        <begin position="49"/>
        <end position="236"/>
    </location>
</feature>
<dbReference type="Pfam" id="PF07727">
    <property type="entry name" value="RVT_2"/>
    <property type="match status" value="1"/>
</dbReference>
<keyword evidence="4" id="KW-1185">Reference proteome</keyword>
<dbReference type="SUPFAM" id="SSF56672">
    <property type="entry name" value="DNA/RNA polymerases"/>
    <property type="match status" value="1"/>
</dbReference>
<feature type="compositionally biased region" description="Low complexity" evidence="1">
    <location>
        <begin position="1"/>
        <end position="26"/>
    </location>
</feature>